<evidence type="ECO:0000256" key="1">
    <source>
        <dbReference type="SAM" id="MobiDB-lite"/>
    </source>
</evidence>
<feature type="compositionally biased region" description="Basic and acidic residues" evidence="1">
    <location>
        <begin position="333"/>
        <end position="343"/>
    </location>
</feature>
<feature type="region of interest" description="Disordered" evidence="1">
    <location>
        <begin position="1"/>
        <end position="359"/>
    </location>
</feature>
<organism evidence="2">
    <name type="scientific">uncultured Nocardioides sp</name>
    <dbReference type="NCBI Taxonomy" id="198441"/>
    <lineage>
        <taxon>Bacteria</taxon>
        <taxon>Bacillati</taxon>
        <taxon>Actinomycetota</taxon>
        <taxon>Actinomycetes</taxon>
        <taxon>Propionibacteriales</taxon>
        <taxon>Nocardioidaceae</taxon>
        <taxon>Nocardioides</taxon>
        <taxon>environmental samples</taxon>
    </lineage>
</organism>
<dbReference type="EMBL" id="CADCUP010000166">
    <property type="protein sequence ID" value="CAA9405527.1"/>
    <property type="molecule type" value="Genomic_DNA"/>
</dbReference>
<feature type="non-terminal residue" evidence="2">
    <location>
        <position position="1"/>
    </location>
</feature>
<accession>A0A6J4P666</accession>
<proteinExistence type="predicted"/>
<feature type="compositionally biased region" description="Basic residues" evidence="1">
    <location>
        <begin position="142"/>
        <end position="159"/>
    </location>
</feature>
<evidence type="ECO:0000313" key="2">
    <source>
        <dbReference type="EMBL" id="CAA9405527.1"/>
    </source>
</evidence>
<reference evidence="2" key="1">
    <citation type="submission" date="2020-02" db="EMBL/GenBank/DDBJ databases">
        <authorList>
            <person name="Meier V. D."/>
        </authorList>
    </citation>
    <scope>NUCLEOTIDE SEQUENCE</scope>
    <source>
        <strain evidence="2">AVDCRST_MAG06</strain>
    </source>
</reference>
<sequence length="359" mass="39410">ARPLRLDRRAGPPPAPRPVRLGGPRRRARRRPPRLGRGLDPRRAAALAARADGRGGAWARRRASSDTYAAGSRPARRHRDLRPAEHHRDAADGRPARRGVAAGPGRARVGLRVGPARRGVRRGTDRGGAPLAAEPDPLPGPPHRRGGPPARRARSAARRGPHDLRCPRHAVPGVDGDPRGRSPAGSPVPGRRRQVLAHRWRLRDPRHRGEVHAVLRRRPPRRGGGVHVRRPRHDRGHRRPGRPPGPPRRCRGARLGRSGRGAAYGAGDRVPRRLGHGDRRPGGRRPDRGGAPVRRPVPQRRAHRGARRRRAGRPGPGPRGAHRRGGRGGAGDRGVDRRRDRSAAARQRRRAVVRGDRRL</sequence>
<feature type="compositionally biased region" description="Basic residues" evidence="1">
    <location>
        <begin position="227"/>
        <end position="241"/>
    </location>
</feature>
<name>A0A6J4P666_9ACTN</name>
<dbReference type="AlphaFoldDB" id="A0A6J4P666"/>
<feature type="non-terminal residue" evidence="2">
    <location>
        <position position="359"/>
    </location>
</feature>
<feature type="compositionally biased region" description="Basic and acidic residues" evidence="1">
    <location>
        <begin position="1"/>
        <end position="10"/>
    </location>
</feature>
<gene>
    <name evidence="2" type="ORF">AVDCRST_MAG06-2495</name>
</gene>
<feature type="compositionally biased region" description="Basic residues" evidence="1">
    <location>
        <begin position="297"/>
        <end position="312"/>
    </location>
</feature>
<feature type="compositionally biased region" description="Basic and acidic residues" evidence="1">
    <location>
        <begin position="81"/>
        <end position="95"/>
    </location>
</feature>
<feature type="compositionally biased region" description="Basic residues" evidence="1">
    <location>
        <begin position="23"/>
        <end position="34"/>
    </location>
</feature>
<protein>
    <submittedName>
        <fullName evidence="2">Uncharacterized protein</fullName>
    </submittedName>
</protein>
<feature type="compositionally biased region" description="Low complexity" evidence="1">
    <location>
        <begin position="98"/>
        <end position="117"/>
    </location>
</feature>
<feature type="compositionally biased region" description="Basic and acidic residues" evidence="1">
    <location>
        <begin position="269"/>
        <end position="288"/>
    </location>
</feature>
<feature type="compositionally biased region" description="Basic residues" evidence="1">
    <location>
        <begin position="190"/>
        <end position="206"/>
    </location>
</feature>